<evidence type="ECO:0000313" key="14">
    <source>
        <dbReference type="EMBL" id="SEK01307.1"/>
    </source>
</evidence>
<dbReference type="PIRSF" id="PIRSF000296">
    <property type="entry name" value="SrpA"/>
    <property type="match status" value="1"/>
</dbReference>
<dbReference type="Gene3D" id="1.20.1280.120">
    <property type="match status" value="1"/>
</dbReference>
<keyword evidence="7 8" id="KW-0408">Iron</keyword>
<keyword evidence="6 8" id="KW-0560">Oxidoreductase</keyword>
<comment type="cofactor">
    <cofactor evidence="8">
        <name>heme</name>
        <dbReference type="ChEBI" id="CHEBI:30413"/>
    </cofactor>
</comment>
<dbReference type="CDD" id="cd08153">
    <property type="entry name" value="srpA_like"/>
    <property type="match status" value="1"/>
</dbReference>
<dbReference type="GO" id="GO:0042542">
    <property type="term" value="P:response to hydrogen peroxide"/>
    <property type="evidence" value="ECO:0007669"/>
    <property type="project" value="TreeGrafter"/>
</dbReference>
<name>A0AAQ1GJ93_9BURK</name>
<dbReference type="Gene3D" id="2.40.180.10">
    <property type="entry name" value="Catalase core domain"/>
    <property type="match status" value="1"/>
</dbReference>
<dbReference type="EC" id="1.11.1.-" evidence="8"/>
<evidence type="ECO:0000256" key="1">
    <source>
        <dbReference type="ARBA" id="ARBA00002974"/>
    </source>
</evidence>
<comment type="caution">
    <text evidence="14">The sequence shown here is derived from an EMBL/GenBank/DDBJ whole genome shotgun (WGS) entry which is preliminary data.</text>
</comment>
<evidence type="ECO:0000256" key="10">
    <source>
        <dbReference type="PIRSR" id="PIRSR000296-2"/>
    </source>
</evidence>
<evidence type="ECO:0000256" key="11">
    <source>
        <dbReference type="SAM" id="MobiDB-lite"/>
    </source>
</evidence>
<evidence type="ECO:0000256" key="2">
    <source>
        <dbReference type="ARBA" id="ARBA00005329"/>
    </source>
</evidence>
<proteinExistence type="inferred from homology"/>
<dbReference type="GO" id="GO:0020037">
    <property type="term" value="F:heme binding"/>
    <property type="evidence" value="ECO:0007669"/>
    <property type="project" value="InterPro"/>
</dbReference>
<dbReference type="SMART" id="SM01060">
    <property type="entry name" value="Catalase"/>
    <property type="match status" value="1"/>
</dbReference>
<evidence type="ECO:0000259" key="13">
    <source>
        <dbReference type="SMART" id="SM01060"/>
    </source>
</evidence>
<organism evidence="14 15">
    <name type="scientific">Paraburkholderia tropica</name>
    <dbReference type="NCBI Taxonomy" id="92647"/>
    <lineage>
        <taxon>Bacteria</taxon>
        <taxon>Pseudomonadati</taxon>
        <taxon>Pseudomonadota</taxon>
        <taxon>Betaproteobacteria</taxon>
        <taxon>Burkholderiales</taxon>
        <taxon>Burkholderiaceae</taxon>
        <taxon>Paraburkholderia</taxon>
    </lineage>
</organism>
<gene>
    <name evidence="14" type="ORF">SAMN05216550_11332</name>
</gene>
<evidence type="ECO:0000256" key="4">
    <source>
        <dbReference type="ARBA" id="ARBA00022617"/>
    </source>
</evidence>
<evidence type="ECO:0000256" key="6">
    <source>
        <dbReference type="ARBA" id="ARBA00023002"/>
    </source>
</evidence>
<comment type="similarity">
    <text evidence="2 8">Belongs to the catalase family.</text>
</comment>
<keyword evidence="4 8" id="KW-0349">Heme</keyword>
<evidence type="ECO:0000313" key="15">
    <source>
        <dbReference type="Proteomes" id="UP000183529"/>
    </source>
</evidence>
<evidence type="ECO:0000256" key="8">
    <source>
        <dbReference type="PIRNR" id="PIRNR000296"/>
    </source>
</evidence>
<keyword evidence="12" id="KW-0472">Membrane</keyword>
<protein>
    <recommendedName>
        <fullName evidence="8">Catalase-related peroxidase</fullName>
        <ecNumber evidence="8">1.11.1.-</ecNumber>
    </recommendedName>
</protein>
<evidence type="ECO:0000256" key="9">
    <source>
        <dbReference type="PIRSR" id="PIRSR000296-1"/>
    </source>
</evidence>
<keyword evidence="3 8" id="KW-0575">Peroxidase</keyword>
<dbReference type="InterPro" id="IPR024168">
    <property type="entry name" value="Catalase_SrpA-type_pred"/>
</dbReference>
<evidence type="ECO:0000256" key="5">
    <source>
        <dbReference type="ARBA" id="ARBA00022723"/>
    </source>
</evidence>
<evidence type="ECO:0000256" key="12">
    <source>
        <dbReference type="SAM" id="Phobius"/>
    </source>
</evidence>
<dbReference type="Pfam" id="PF00199">
    <property type="entry name" value="Catalase"/>
    <property type="match status" value="1"/>
</dbReference>
<dbReference type="GO" id="GO:0004096">
    <property type="term" value="F:catalase activity"/>
    <property type="evidence" value="ECO:0007669"/>
    <property type="project" value="InterPro"/>
</dbReference>
<dbReference type="PROSITE" id="PS51402">
    <property type="entry name" value="CATALASE_3"/>
    <property type="match status" value="1"/>
</dbReference>
<feature type="active site" evidence="9">
    <location>
        <position position="67"/>
    </location>
</feature>
<reference evidence="14 15" key="1">
    <citation type="submission" date="2016-10" db="EMBL/GenBank/DDBJ databases">
        <authorList>
            <person name="Varghese N."/>
            <person name="Submissions S."/>
        </authorList>
    </citation>
    <scope>NUCLEOTIDE SEQUENCE [LARGE SCALE GENOMIC DNA]</scope>
    <source>
        <strain evidence="14 15">LMG 22274</strain>
    </source>
</reference>
<dbReference type="RefSeq" id="WP_074985222.1">
    <property type="nucleotide sequence ID" value="NZ_CADFGN010000001.1"/>
</dbReference>
<dbReference type="GO" id="GO:0005737">
    <property type="term" value="C:cytoplasm"/>
    <property type="evidence" value="ECO:0007669"/>
    <property type="project" value="TreeGrafter"/>
</dbReference>
<dbReference type="GO" id="GO:0042744">
    <property type="term" value="P:hydrogen peroxide catabolic process"/>
    <property type="evidence" value="ECO:0007669"/>
    <property type="project" value="TreeGrafter"/>
</dbReference>
<dbReference type="SUPFAM" id="SSF56634">
    <property type="entry name" value="Heme-dependent catalase-like"/>
    <property type="match status" value="1"/>
</dbReference>
<feature type="binding site" description="axial binding residue" evidence="10">
    <location>
        <position position="332"/>
    </location>
    <ligand>
        <name>heme</name>
        <dbReference type="ChEBI" id="CHEBI:30413"/>
    </ligand>
    <ligandPart>
        <name>Fe</name>
        <dbReference type="ChEBI" id="CHEBI:18248"/>
    </ligandPart>
</feature>
<comment type="function">
    <text evidence="1">Decomposes hydrogen peroxide into water and oxygen; serves to protect cells from the toxic effects of hydrogen peroxide.</text>
</comment>
<sequence>MAGNNTSPPSNSNHLGALALIGVVVLALAAAFAWTAGWLSPHRLTPAKLVDRLAPPGGPALGFRRNHAKGICFTGRFESNGAGAQLSSAPMLAAGTFAATGRFNLATADPNAPDPSVHVRGLGLLIGSPGGSEWRSAMIDAPFFPVATPQAFYELLGAAGNKSDPDAMKHFIAAHPEFAHFGAWASTTPLTASFAQDRYNSLNSFIFTNAAGEAHAVRWSFVPAAAPQPLSAADAAHLAPNFLETDIVQRVQSAPQRWTLRITVANPGDATADPSQAWPDDRRTVDAGTLIVTAIEPEADGPCRNLNFDPTVLPAGIHVSDDPFPAARSAAYSVSFNRRTAEDKDYPRGNAQGVAP</sequence>
<keyword evidence="12" id="KW-0812">Transmembrane</keyword>
<dbReference type="PANTHER" id="PTHR11465">
    <property type="entry name" value="CATALASE"/>
    <property type="match status" value="1"/>
</dbReference>
<evidence type="ECO:0000256" key="3">
    <source>
        <dbReference type="ARBA" id="ARBA00022559"/>
    </source>
</evidence>
<feature type="transmembrane region" description="Helical" evidence="12">
    <location>
        <begin position="15"/>
        <end position="39"/>
    </location>
</feature>
<dbReference type="InterPro" id="IPR018028">
    <property type="entry name" value="Catalase"/>
</dbReference>
<feature type="domain" description="Catalase core" evidence="13">
    <location>
        <begin position="27"/>
        <end position="355"/>
    </location>
</feature>
<dbReference type="Proteomes" id="UP000183529">
    <property type="component" value="Unassembled WGS sequence"/>
</dbReference>
<feature type="region of interest" description="Disordered" evidence="11">
    <location>
        <begin position="337"/>
        <end position="356"/>
    </location>
</feature>
<keyword evidence="5 8" id="KW-0479">Metal-binding</keyword>
<keyword evidence="12" id="KW-1133">Transmembrane helix</keyword>
<comment type="function">
    <text evidence="8">Has an organic peroxide-dependent peroxidase activity.</text>
</comment>
<accession>A0AAQ1GJ93</accession>
<dbReference type="GO" id="GO:0046872">
    <property type="term" value="F:metal ion binding"/>
    <property type="evidence" value="ECO:0007669"/>
    <property type="project" value="UniProtKB-KW"/>
</dbReference>
<evidence type="ECO:0000256" key="7">
    <source>
        <dbReference type="ARBA" id="ARBA00023004"/>
    </source>
</evidence>
<dbReference type="AlphaFoldDB" id="A0AAQ1GJ93"/>
<dbReference type="InterPro" id="IPR020835">
    <property type="entry name" value="Catalase_sf"/>
</dbReference>
<dbReference type="EMBL" id="FNZM01000013">
    <property type="protein sequence ID" value="SEK01307.1"/>
    <property type="molecule type" value="Genomic_DNA"/>
</dbReference>
<dbReference type="PANTHER" id="PTHR11465:SF9">
    <property type="entry name" value="CATALASE"/>
    <property type="match status" value="1"/>
</dbReference>
<dbReference type="InterPro" id="IPR011614">
    <property type="entry name" value="Catalase_core"/>
</dbReference>